<dbReference type="OrthoDB" id="690814at2759"/>
<proteinExistence type="predicted"/>
<dbReference type="PANTHER" id="PTHR32278:SF142">
    <property type="entry name" value="OS02G0812600 PROTEIN"/>
    <property type="match status" value="1"/>
</dbReference>
<protein>
    <recommendedName>
        <fullName evidence="1">F-box domain-containing protein</fullName>
    </recommendedName>
</protein>
<gene>
    <name evidence="2" type="ORF">BRADI_3g54993v3</name>
</gene>
<evidence type="ECO:0000313" key="3">
    <source>
        <dbReference type="EnsemblPlants" id="PNT69422"/>
    </source>
</evidence>
<dbReference type="SUPFAM" id="SSF81383">
    <property type="entry name" value="F-box domain"/>
    <property type="match status" value="1"/>
</dbReference>
<dbReference type="Gramene" id="PNT69422">
    <property type="protein sequence ID" value="PNT69422"/>
    <property type="gene ID" value="BRADI_3g54993v3"/>
</dbReference>
<dbReference type="ExpressionAtlas" id="A0A2K2D564">
    <property type="expression patterns" value="baseline"/>
</dbReference>
<dbReference type="InParanoid" id="A0A2K2D564"/>
<dbReference type="EnsemblPlants" id="PNT69422">
    <property type="protein sequence ID" value="PNT69422"/>
    <property type="gene ID" value="BRADI_3g54993v3"/>
</dbReference>
<reference evidence="2" key="2">
    <citation type="submission" date="2017-06" db="EMBL/GenBank/DDBJ databases">
        <title>WGS assembly of Brachypodium distachyon.</title>
        <authorList>
            <consortium name="The International Brachypodium Initiative"/>
            <person name="Lucas S."/>
            <person name="Harmon-Smith M."/>
            <person name="Lail K."/>
            <person name="Tice H."/>
            <person name="Grimwood J."/>
            <person name="Bruce D."/>
            <person name="Barry K."/>
            <person name="Shu S."/>
            <person name="Lindquist E."/>
            <person name="Wang M."/>
            <person name="Pitluck S."/>
            <person name="Vogel J.P."/>
            <person name="Garvin D.F."/>
            <person name="Mockler T.C."/>
            <person name="Schmutz J."/>
            <person name="Rokhsar D."/>
            <person name="Bevan M.W."/>
        </authorList>
    </citation>
    <scope>NUCLEOTIDE SEQUENCE</scope>
    <source>
        <strain evidence="2">Bd21</strain>
    </source>
</reference>
<reference evidence="3" key="3">
    <citation type="submission" date="2018-08" db="UniProtKB">
        <authorList>
            <consortium name="EnsemblPlants"/>
        </authorList>
    </citation>
    <scope>IDENTIFICATION</scope>
    <source>
        <strain evidence="3">cv. Bd21</strain>
    </source>
</reference>
<dbReference type="InterPro" id="IPR036047">
    <property type="entry name" value="F-box-like_dom_sf"/>
</dbReference>
<evidence type="ECO:0000259" key="1">
    <source>
        <dbReference type="PROSITE" id="PS50181"/>
    </source>
</evidence>
<dbReference type="FunCoup" id="A0A2K2D564">
    <property type="interactions" value="7"/>
</dbReference>
<dbReference type="CDD" id="cd22162">
    <property type="entry name" value="F-box_AtSKIP3-like"/>
    <property type="match status" value="1"/>
</dbReference>
<name>A0A2K2D564_BRADI</name>
<reference evidence="2 3" key="1">
    <citation type="journal article" date="2010" name="Nature">
        <title>Genome sequencing and analysis of the model grass Brachypodium distachyon.</title>
        <authorList>
            <consortium name="International Brachypodium Initiative"/>
        </authorList>
    </citation>
    <scope>NUCLEOTIDE SEQUENCE [LARGE SCALE GENOMIC DNA]</scope>
    <source>
        <strain evidence="2 3">Bd21</strain>
    </source>
</reference>
<dbReference type="PROSITE" id="PS50181">
    <property type="entry name" value="FBOX"/>
    <property type="match status" value="1"/>
</dbReference>
<evidence type="ECO:0000313" key="4">
    <source>
        <dbReference type="Proteomes" id="UP000008810"/>
    </source>
</evidence>
<keyword evidence="4" id="KW-1185">Reference proteome</keyword>
<dbReference type="EMBL" id="CM000882">
    <property type="protein sequence ID" value="PNT69422.1"/>
    <property type="molecule type" value="Genomic_DNA"/>
</dbReference>
<organism evidence="2">
    <name type="scientific">Brachypodium distachyon</name>
    <name type="common">Purple false brome</name>
    <name type="synonym">Trachynia distachya</name>
    <dbReference type="NCBI Taxonomy" id="15368"/>
    <lineage>
        <taxon>Eukaryota</taxon>
        <taxon>Viridiplantae</taxon>
        <taxon>Streptophyta</taxon>
        <taxon>Embryophyta</taxon>
        <taxon>Tracheophyta</taxon>
        <taxon>Spermatophyta</taxon>
        <taxon>Magnoliopsida</taxon>
        <taxon>Liliopsida</taxon>
        <taxon>Poales</taxon>
        <taxon>Poaceae</taxon>
        <taxon>BOP clade</taxon>
        <taxon>Pooideae</taxon>
        <taxon>Stipodae</taxon>
        <taxon>Brachypodieae</taxon>
        <taxon>Brachypodium</taxon>
    </lineage>
</organism>
<sequence length="183" mass="20647">MAQSSPRRNVQKHTMEMETPAAAGCECECEIDRLPEELLVQVISLTSPRDAFCAAAVSRDFQAAADSDAVWSRFLPGELPRFAKGVLPKPKPTTPPMSKKALFERLSGQPALLPQKSTRMQLDRATGAEWFTLSASGMQILRRRYFTTIRVDPSRCTTRGRRCNFPLRTSAEIRQELLRLHER</sequence>
<dbReference type="Pfam" id="PF12937">
    <property type="entry name" value="F-box-like"/>
    <property type="match status" value="1"/>
</dbReference>
<dbReference type="PANTHER" id="PTHR32278">
    <property type="entry name" value="F-BOX DOMAIN-CONTAINING PROTEIN"/>
    <property type="match status" value="1"/>
</dbReference>
<dbReference type="InterPro" id="IPR001810">
    <property type="entry name" value="F-box_dom"/>
</dbReference>
<evidence type="ECO:0000313" key="2">
    <source>
        <dbReference type="EMBL" id="PNT69422.1"/>
    </source>
</evidence>
<dbReference type="Proteomes" id="UP000008810">
    <property type="component" value="Chromosome 3"/>
</dbReference>
<feature type="domain" description="F-box" evidence="1">
    <location>
        <begin position="28"/>
        <end position="74"/>
    </location>
</feature>
<dbReference type="AlphaFoldDB" id="A0A2K2D564"/>
<dbReference type="Gene3D" id="1.20.1280.50">
    <property type="match status" value="1"/>
</dbReference>
<dbReference type="STRING" id="15368.A0A2K2D564"/>
<accession>A0A2K2D564</accession>